<accession>A0ABW3I2K1</accession>
<name>A0ABW3I2K1_9FLAO</name>
<sequence length="156" mass="18131">MNSTISIIKFQDDYAKDFASLNYEWLEKYFVIEPHDTEMLENPKEYIIDKGGEIFLAKIKDEIVGTVALIKIKDGEFELAKMAVTEKYKGCKIGHQLMEATINYAKEKQINSLMLESNRKLKPALYLYKKFGFKEVPTDPNSPYERADIKMVLKFN</sequence>
<proteinExistence type="predicted"/>
<keyword evidence="2" id="KW-0808">Transferase</keyword>
<dbReference type="EMBL" id="JBHTJM010000008">
    <property type="protein sequence ID" value="MFD0964090.1"/>
    <property type="molecule type" value="Genomic_DNA"/>
</dbReference>
<evidence type="ECO:0000313" key="2">
    <source>
        <dbReference type="EMBL" id="MFD0964090.1"/>
    </source>
</evidence>
<dbReference type="PANTHER" id="PTHR43305:SF1">
    <property type="entry name" value="FAMILY N-ACETYLTRANSFERASE, PUTATIVE (AFU_ORTHOLOGUE AFUA_2G01380)-RELATED"/>
    <property type="match status" value="1"/>
</dbReference>
<keyword evidence="3" id="KW-1185">Reference proteome</keyword>
<protein>
    <submittedName>
        <fullName evidence="2">GNAT family N-acetyltransferase</fullName>
        <ecNumber evidence="2">2.3.-.-</ecNumber>
    </submittedName>
</protein>
<evidence type="ECO:0000259" key="1">
    <source>
        <dbReference type="PROSITE" id="PS51186"/>
    </source>
</evidence>
<feature type="domain" description="N-acetyltransferase" evidence="1">
    <location>
        <begin position="8"/>
        <end position="156"/>
    </location>
</feature>
<dbReference type="GO" id="GO:0016746">
    <property type="term" value="F:acyltransferase activity"/>
    <property type="evidence" value="ECO:0007669"/>
    <property type="project" value="UniProtKB-KW"/>
</dbReference>
<dbReference type="Gene3D" id="3.40.630.30">
    <property type="match status" value="1"/>
</dbReference>
<dbReference type="RefSeq" id="WP_377715463.1">
    <property type="nucleotide sequence ID" value="NZ_JBHTJM010000008.1"/>
</dbReference>
<gene>
    <name evidence="2" type="ORF">ACFQ1O_08755</name>
</gene>
<dbReference type="Proteomes" id="UP001596997">
    <property type="component" value="Unassembled WGS sequence"/>
</dbReference>
<organism evidence="2 3">
    <name type="scientific">Pseudofulvibacter geojedonensis</name>
    <dbReference type="NCBI Taxonomy" id="1123758"/>
    <lineage>
        <taxon>Bacteria</taxon>
        <taxon>Pseudomonadati</taxon>
        <taxon>Bacteroidota</taxon>
        <taxon>Flavobacteriia</taxon>
        <taxon>Flavobacteriales</taxon>
        <taxon>Flavobacteriaceae</taxon>
        <taxon>Pseudofulvibacter</taxon>
    </lineage>
</organism>
<dbReference type="EC" id="2.3.-.-" evidence="2"/>
<comment type="caution">
    <text evidence="2">The sequence shown here is derived from an EMBL/GenBank/DDBJ whole genome shotgun (WGS) entry which is preliminary data.</text>
</comment>
<dbReference type="InterPro" id="IPR016181">
    <property type="entry name" value="Acyl_CoA_acyltransferase"/>
</dbReference>
<dbReference type="PANTHER" id="PTHR43305">
    <property type="entry name" value="FAMILY N-ACETYLTRANSFERASE, PUTATIVE (AFU_ORTHOLOGUE AFUA_2G01380)-RELATED"/>
    <property type="match status" value="1"/>
</dbReference>
<dbReference type="SUPFAM" id="SSF55729">
    <property type="entry name" value="Acyl-CoA N-acyltransferases (Nat)"/>
    <property type="match status" value="1"/>
</dbReference>
<dbReference type="PROSITE" id="PS51186">
    <property type="entry name" value="GNAT"/>
    <property type="match status" value="1"/>
</dbReference>
<keyword evidence="2" id="KW-0012">Acyltransferase</keyword>
<dbReference type="Pfam" id="PF00583">
    <property type="entry name" value="Acetyltransf_1"/>
    <property type="match status" value="1"/>
</dbReference>
<dbReference type="InterPro" id="IPR000182">
    <property type="entry name" value="GNAT_dom"/>
</dbReference>
<evidence type="ECO:0000313" key="3">
    <source>
        <dbReference type="Proteomes" id="UP001596997"/>
    </source>
</evidence>
<dbReference type="CDD" id="cd04301">
    <property type="entry name" value="NAT_SF"/>
    <property type="match status" value="1"/>
</dbReference>
<reference evidence="3" key="1">
    <citation type="journal article" date="2019" name="Int. J. Syst. Evol. Microbiol.">
        <title>The Global Catalogue of Microorganisms (GCM) 10K type strain sequencing project: providing services to taxonomists for standard genome sequencing and annotation.</title>
        <authorList>
            <consortium name="The Broad Institute Genomics Platform"/>
            <consortium name="The Broad Institute Genome Sequencing Center for Infectious Disease"/>
            <person name="Wu L."/>
            <person name="Ma J."/>
        </authorList>
    </citation>
    <scope>NUCLEOTIDE SEQUENCE [LARGE SCALE GENOMIC DNA]</scope>
    <source>
        <strain evidence="3">CCUG 62114</strain>
    </source>
</reference>
<dbReference type="InterPro" id="IPR052777">
    <property type="entry name" value="Acetyltransferase_Enz"/>
</dbReference>